<dbReference type="EMBL" id="BARS01002465">
    <property type="protein sequence ID" value="GAF85416.1"/>
    <property type="molecule type" value="Genomic_DNA"/>
</dbReference>
<name>X0TDN6_9ZZZZ</name>
<dbReference type="AlphaFoldDB" id="X0TDN6"/>
<comment type="caution">
    <text evidence="1">The sequence shown here is derived from an EMBL/GenBank/DDBJ whole genome shotgun (WGS) entry which is preliminary data.</text>
</comment>
<proteinExistence type="predicted"/>
<reference evidence="1" key="1">
    <citation type="journal article" date="2014" name="Front. Microbiol.">
        <title>High frequency of phylogenetically diverse reductive dehalogenase-homologous genes in deep subseafloor sedimentary metagenomes.</title>
        <authorList>
            <person name="Kawai M."/>
            <person name="Futagami T."/>
            <person name="Toyoda A."/>
            <person name="Takaki Y."/>
            <person name="Nishi S."/>
            <person name="Hori S."/>
            <person name="Arai W."/>
            <person name="Tsubouchi T."/>
            <person name="Morono Y."/>
            <person name="Uchiyama I."/>
            <person name="Ito T."/>
            <person name="Fujiyama A."/>
            <person name="Inagaki F."/>
            <person name="Takami H."/>
        </authorList>
    </citation>
    <scope>NUCLEOTIDE SEQUENCE</scope>
    <source>
        <strain evidence="1">Expedition CK06-06</strain>
    </source>
</reference>
<accession>X0TDN6</accession>
<evidence type="ECO:0000313" key="1">
    <source>
        <dbReference type="EMBL" id="GAF85416.1"/>
    </source>
</evidence>
<sequence length="59" mass="6718">MKTIGVSEFVKNKLDAMKERNGHTSMDSLLRNLISNPCKGTKCVFYLNCVEYGCPKFKE</sequence>
<gene>
    <name evidence="1" type="ORF">S01H1_04692</name>
</gene>
<organism evidence="1">
    <name type="scientific">marine sediment metagenome</name>
    <dbReference type="NCBI Taxonomy" id="412755"/>
    <lineage>
        <taxon>unclassified sequences</taxon>
        <taxon>metagenomes</taxon>
        <taxon>ecological metagenomes</taxon>
    </lineage>
</organism>
<protein>
    <submittedName>
        <fullName evidence="1">Uncharacterized protein</fullName>
    </submittedName>
</protein>
<feature type="non-terminal residue" evidence="1">
    <location>
        <position position="59"/>
    </location>
</feature>